<dbReference type="OrthoDB" id="10264376at2759"/>
<dbReference type="PROSITE" id="PS50294">
    <property type="entry name" value="WD_REPEATS_REGION"/>
    <property type="match status" value="2"/>
</dbReference>
<dbReference type="InterPro" id="IPR001680">
    <property type="entry name" value="WD40_rpt"/>
</dbReference>
<dbReference type="PROSITE" id="PS50082">
    <property type="entry name" value="WD_REPEATS_2"/>
    <property type="match status" value="3"/>
</dbReference>
<keyword evidence="1 3" id="KW-0853">WD repeat</keyword>
<dbReference type="PANTHER" id="PTHR16017">
    <property type="entry name" value="GASTRULATION DEFECTIVE PROTEIN 1-RELATED"/>
    <property type="match status" value="1"/>
</dbReference>
<evidence type="ECO:0000256" key="1">
    <source>
        <dbReference type="ARBA" id="ARBA00022574"/>
    </source>
</evidence>
<dbReference type="GO" id="GO:0035861">
    <property type="term" value="C:site of double-strand break"/>
    <property type="evidence" value="ECO:0007669"/>
    <property type="project" value="TreeGrafter"/>
</dbReference>
<dbReference type="InterPro" id="IPR020472">
    <property type="entry name" value="WD40_PAC1"/>
</dbReference>
<evidence type="ECO:0008006" key="7">
    <source>
        <dbReference type="Google" id="ProtNLM"/>
    </source>
</evidence>
<feature type="repeat" description="WD" evidence="3">
    <location>
        <begin position="218"/>
        <end position="260"/>
    </location>
</feature>
<dbReference type="InterPro" id="IPR051858">
    <property type="entry name" value="WD_repeat_GAD-1"/>
</dbReference>
<accession>A0A8K0JPD2</accession>
<feature type="repeat" description="WD" evidence="3">
    <location>
        <begin position="315"/>
        <end position="349"/>
    </location>
</feature>
<dbReference type="EMBL" id="JABELV010000022">
    <property type="protein sequence ID" value="KAG7563024.1"/>
    <property type="molecule type" value="Genomic_DNA"/>
</dbReference>
<keyword evidence="6" id="KW-1185">Reference proteome</keyword>
<evidence type="ECO:0000313" key="6">
    <source>
        <dbReference type="Proteomes" id="UP000812966"/>
    </source>
</evidence>
<proteinExistence type="predicted"/>
<evidence type="ECO:0000256" key="3">
    <source>
        <dbReference type="PROSITE-ProRule" id="PRU00221"/>
    </source>
</evidence>
<sequence length="565" mass="61878">MEGFDLPMSFGKKPTAKKPSKTLANVAKTERTAVIGPASGPSKAVQDAEGETVPASTAVKKRPFSEVATGLDDPEGSRSINKEDAFERGAGAGSGEDDEDDDEPESDPFPISHEVILKDHEKVVSAFAIDSAGARIATASHDYDVKLWDFGGMDHRMKPFKSFEPAGNYQIHDVAFSPDNQSLLVINGYTQPKLYTREGEDGVVFNKGDPYIHDMRHTKGHVADITAGCWHPRQSDEFITSSNDSTIRVWNTADRMKQKTVIVAKSKERGGRTKVTACAYSFDAKTIAGACEDGTLHLWATNSNMSRPSTSCDNAHQNYTETSGIVFAKDGRHLATRGGDDTVKLWDTRAMRRPLFTATDLPNIYPETNIIFSPDERTLLTGVAVRKGEDKKGEIVVLNREDLSENRRITVGNGSVVKVAWHSRINQIFATTSLGACHVLYSPHASIHGALLPLNKMPRSTPRDEIFVARSAPVIITPHALSSMRDQDYRQSKRQKEKARNDPVKSQKPQEPLVGAGKGGRVGASATQHVVQSMFRNTMLDEDPREALLKYADTTGSDPIWTGGM</sequence>
<feature type="compositionally biased region" description="Acidic residues" evidence="4">
    <location>
        <begin position="95"/>
        <end position="106"/>
    </location>
</feature>
<dbReference type="Pfam" id="PF00400">
    <property type="entry name" value="WD40"/>
    <property type="match status" value="4"/>
</dbReference>
<dbReference type="InterPro" id="IPR015943">
    <property type="entry name" value="WD40/YVTN_repeat-like_dom_sf"/>
</dbReference>
<dbReference type="AlphaFoldDB" id="A0A8K0JPD2"/>
<evidence type="ECO:0000256" key="2">
    <source>
        <dbReference type="ARBA" id="ARBA00022737"/>
    </source>
</evidence>
<dbReference type="PRINTS" id="PR00320">
    <property type="entry name" value="GPROTEINBRPT"/>
</dbReference>
<reference evidence="5" key="1">
    <citation type="submission" date="2020-04" db="EMBL/GenBank/DDBJ databases">
        <title>Analysis of mating type loci in Filobasidium floriforme.</title>
        <authorList>
            <person name="Nowrousian M."/>
        </authorList>
    </citation>
    <scope>NUCLEOTIDE SEQUENCE</scope>
    <source>
        <strain evidence="5">CBS 6242</strain>
    </source>
</reference>
<organism evidence="5 6">
    <name type="scientific">Filobasidium floriforme</name>
    <dbReference type="NCBI Taxonomy" id="5210"/>
    <lineage>
        <taxon>Eukaryota</taxon>
        <taxon>Fungi</taxon>
        <taxon>Dikarya</taxon>
        <taxon>Basidiomycota</taxon>
        <taxon>Agaricomycotina</taxon>
        <taxon>Tremellomycetes</taxon>
        <taxon>Filobasidiales</taxon>
        <taxon>Filobasidiaceae</taxon>
        <taxon>Filobasidium</taxon>
    </lineage>
</organism>
<evidence type="ECO:0000313" key="5">
    <source>
        <dbReference type="EMBL" id="KAG7563024.1"/>
    </source>
</evidence>
<dbReference type="SMART" id="SM00320">
    <property type="entry name" value="WD40"/>
    <property type="match status" value="5"/>
</dbReference>
<feature type="region of interest" description="Disordered" evidence="4">
    <location>
        <begin position="480"/>
        <end position="521"/>
    </location>
</feature>
<gene>
    <name evidence="5" type="ORF">FFLO_01582</name>
</gene>
<dbReference type="Gene3D" id="2.130.10.10">
    <property type="entry name" value="YVTN repeat-like/Quinoprotein amine dehydrogenase"/>
    <property type="match status" value="2"/>
</dbReference>
<dbReference type="SUPFAM" id="SSF50978">
    <property type="entry name" value="WD40 repeat-like"/>
    <property type="match status" value="1"/>
</dbReference>
<feature type="region of interest" description="Disordered" evidence="4">
    <location>
        <begin position="1"/>
        <end position="110"/>
    </location>
</feature>
<dbReference type="PANTHER" id="PTHR16017:SF0">
    <property type="entry name" value="WD REPEAT-CONTAINING PROTEIN 70"/>
    <property type="match status" value="1"/>
</dbReference>
<name>A0A8K0JPD2_9TREE</name>
<feature type="repeat" description="WD" evidence="3">
    <location>
        <begin position="117"/>
        <end position="149"/>
    </location>
</feature>
<keyword evidence="2" id="KW-0677">Repeat</keyword>
<dbReference type="GO" id="GO:0005634">
    <property type="term" value="C:nucleus"/>
    <property type="evidence" value="ECO:0007669"/>
    <property type="project" value="TreeGrafter"/>
</dbReference>
<evidence type="ECO:0000256" key="4">
    <source>
        <dbReference type="SAM" id="MobiDB-lite"/>
    </source>
</evidence>
<protein>
    <recommendedName>
        <fullName evidence="7">Transcription factor</fullName>
    </recommendedName>
</protein>
<dbReference type="InterPro" id="IPR036322">
    <property type="entry name" value="WD40_repeat_dom_sf"/>
</dbReference>
<comment type="caution">
    <text evidence="5">The sequence shown here is derived from an EMBL/GenBank/DDBJ whole genome shotgun (WGS) entry which is preliminary data.</text>
</comment>
<dbReference type="Proteomes" id="UP000812966">
    <property type="component" value="Unassembled WGS sequence"/>
</dbReference>